<feature type="compositionally biased region" description="Low complexity" evidence="1">
    <location>
        <begin position="130"/>
        <end position="139"/>
    </location>
</feature>
<sequence length="248" mass="25929">MNPLAALAGAPGMNPLGPLPPFLGPMPGMNLNMPHPAGMNPLGGGGGPPGGGMGQLPGGLPDLAGALSALSASGFGGSGGGDAGAAANGSQPPQQQMLQPQGSGLQQQSSGGAMPQGPGQLPQGAPPPGGLQHPHAGLGSRQYSRRNKGWAILSRRRHHSIHPGALATSTHLVDRQALVGRLRLRTRIHMFLQVLVPAAWLQRALVLQDRLQPWGHHHLIPQVSTSWRQHWPTTLIRRQCCWRTPLRV</sequence>
<proteinExistence type="predicted"/>
<feature type="compositionally biased region" description="Low complexity" evidence="1">
    <location>
        <begin position="84"/>
        <end position="123"/>
    </location>
</feature>
<reference evidence="2" key="1">
    <citation type="journal article" date="2021" name="Proc. Natl. Acad. Sci. U.S.A.">
        <title>Three genomes in the algal genus Volvox reveal the fate of a haploid sex-determining region after a transition to homothallism.</title>
        <authorList>
            <person name="Yamamoto K."/>
            <person name="Hamaji T."/>
            <person name="Kawai-Toyooka H."/>
            <person name="Matsuzaki R."/>
            <person name="Takahashi F."/>
            <person name="Nishimura Y."/>
            <person name="Kawachi M."/>
            <person name="Noguchi H."/>
            <person name="Minakuchi Y."/>
            <person name="Umen J.G."/>
            <person name="Toyoda A."/>
            <person name="Nozaki H."/>
        </authorList>
    </citation>
    <scope>NUCLEOTIDE SEQUENCE</scope>
    <source>
        <strain evidence="2">NIES-3785</strain>
    </source>
</reference>
<protein>
    <submittedName>
        <fullName evidence="2">Uncharacterized protein</fullName>
    </submittedName>
</protein>
<feature type="region of interest" description="Disordered" evidence="1">
    <location>
        <begin position="37"/>
        <end position="59"/>
    </location>
</feature>
<feature type="compositionally biased region" description="Gly residues" evidence="1">
    <location>
        <begin position="41"/>
        <end position="57"/>
    </location>
</feature>
<accession>A0A8J4H1Z1</accession>
<feature type="region of interest" description="Disordered" evidence="1">
    <location>
        <begin position="79"/>
        <end position="142"/>
    </location>
</feature>
<evidence type="ECO:0000313" key="2">
    <source>
        <dbReference type="EMBL" id="GIM17544.1"/>
    </source>
</evidence>
<evidence type="ECO:0000256" key="1">
    <source>
        <dbReference type="SAM" id="MobiDB-lite"/>
    </source>
</evidence>
<dbReference type="EMBL" id="BNCQ01000218">
    <property type="protein sequence ID" value="GIM17544.1"/>
    <property type="molecule type" value="Genomic_DNA"/>
</dbReference>
<gene>
    <name evidence="2" type="ORF">Vretimale_20127</name>
</gene>
<comment type="caution">
    <text evidence="2">The sequence shown here is derived from an EMBL/GenBank/DDBJ whole genome shotgun (WGS) entry which is preliminary data.</text>
</comment>
<name>A0A8J4H1Z1_9CHLO</name>
<dbReference type="AlphaFoldDB" id="A0A8J4H1Z1"/>
<dbReference type="Proteomes" id="UP000722791">
    <property type="component" value="Unassembled WGS sequence"/>
</dbReference>
<organism evidence="2 3">
    <name type="scientific">Volvox reticuliferus</name>
    <dbReference type="NCBI Taxonomy" id="1737510"/>
    <lineage>
        <taxon>Eukaryota</taxon>
        <taxon>Viridiplantae</taxon>
        <taxon>Chlorophyta</taxon>
        <taxon>core chlorophytes</taxon>
        <taxon>Chlorophyceae</taxon>
        <taxon>CS clade</taxon>
        <taxon>Chlamydomonadales</taxon>
        <taxon>Volvocaceae</taxon>
        <taxon>Volvox</taxon>
    </lineage>
</organism>
<evidence type="ECO:0000313" key="3">
    <source>
        <dbReference type="Proteomes" id="UP000722791"/>
    </source>
</evidence>